<keyword evidence="2" id="KW-0472">Membrane</keyword>
<protein>
    <recommendedName>
        <fullName evidence="3">DUF6535 domain-containing protein</fullName>
    </recommendedName>
</protein>
<evidence type="ECO:0000256" key="1">
    <source>
        <dbReference type="SAM" id="MobiDB-lite"/>
    </source>
</evidence>
<dbReference type="AlphaFoldDB" id="A0A8H7CQW8"/>
<reference evidence="4" key="1">
    <citation type="submission" date="2020-05" db="EMBL/GenBank/DDBJ databases">
        <title>Mycena genomes resolve the evolution of fungal bioluminescence.</title>
        <authorList>
            <person name="Tsai I.J."/>
        </authorList>
    </citation>
    <scope>NUCLEOTIDE SEQUENCE</scope>
    <source>
        <strain evidence="4">CCC161011</strain>
    </source>
</reference>
<keyword evidence="5" id="KW-1185">Reference proteome</keyword>
<evidence type="ECO:0000313" key="5">
    <source>
        <dbReference type="Proteomes" id="UP000620124"/>
    </source>
</evidence>
<evidence type="ECO:0000259" key="3">
    <source>
        <dbReference type="Pfam" id="PF20153"/>
    </source>
</evidence>
<accession>A0A8H7CQW8</accession>
<dbReference type="Pfam" id="PF20153">
    <property type="entry name" value="DUF6535"/>
    <property type="match status" value="1"/>
</dbReference>
<feature type="transmembrane region" description="Helical" evidence="2">
    <location>
        <begin position="182"/>
        <end position="203"/>
    </location>
</feature>
<name>A0A8H7CQW8_9AGAR</name>
<feature type="transmembrane region" description="Helical" evidence="2">
    <location>
        <begin position="209"/>
        <end position="234"/>
    </location>
</feature>
<sequence length="975" mass="109158">MNDRNQNIDQNFKATEPGDEAAAAKLWAVYVLEAEKYDKALVESWKSDMEGLLIFAGLFSAILTAFLIESYKTLNSNSGDLTVQLLTQISEQLLASATGDPLRIPTSIPFTPPITALACNGLWFLSLGLSLACAMIATLLQQWARDFLHRADMRSAPIIRARIFSYLYYGLRRFRMHTMVEIIPLLLHASLGFFFCGLVAFLIPVHLAMAVLVGTLLMIIVAAYSVLTFLPLLYPDCPYHTPLSGACWQFLQTFKKISRCRRSPGNHTLLESGTVIDSPNPHRLNVVALESSLSLEETMVDVMSRNATKASKERSERDQKALIWTVKSLADEVELEPFVEAIPDLLWGRGGRRHTYADHILRLAQNPGVKLHDRIATLLDSCHTGILSVDAFQRRQITCYKALYAIASLSAYSQSGEEPALAVDFAHIYRRTTFAKRTHENSEIDRYMTSAKTMMFWSSYCAVKSRLVSLRENLLAFETRVITGAESDLSEFSVRLGEFSAATRDITAKFPELVGTSHSGGLSQLKQTVDELLFRVPYMILFNYLRDSASLASPPYRWDETRAAVCLNPSVLFSAFHWYLEDCLDAVISTQLPTLNTASDPRAVAWIETSLSRLLSFWRPDDSVSIPTSVIQLLNHRHSSPALKAVLLNGGKVELYLWCNFRATLSEGPAEWTVSRGLTASHDSLTALWRLAYLDLAPQPQDLESRLDLLCSLLGVISKMKPPFISISTSITALIKTQILNEITQSTIGAYGHPLAGLDHDIFQDDYEGKQFQLDMETLESENPHGMPPSLDSLDDMWEETRMNIVAEFLEHCTSNDLPYRAVETLEKITHGDKTPGDAAIPQPHQSRFANSIECVFAARVTDLLNQIVAFNCWNLYADTQEISELGQNPPNAASPWLDDAAARNKITDVFHNYARELAISMDWPHIQSRIEKVLQGIHLWHPNPEADAEDELIEKQADWEPAKSSVGSDEDPYD</sequence>
<evidence type="ECO:0000313" key="4">
    <source>
        <dbReference type="EMBL" id="KAF7344936.1"/>
    </source>
</evidence>
<keyword evidence="2" id="KW-1133">Transmembrane helix</keyword>
<organism evidence="4 5">
    <name type="scientific">Mycena venus</name>
    <dbReference type="NCBI Taxonomy" id="2733690"/>
    <lineage>
        <taxon>Eukaryota</taxon>
        <taxon>Fungi</taxon>
        <taxon>Dikarya</taxon>
        <taxon>Basidiomycota</taxon>
        <taxon>Agaricomycotina</taxon>
        <taxon>Agaricomycetes</taxon>
        <taxon>Agaricomycetidae</taxon>
        <taxon>Agaricales</taxon>
        <taxon>Marasmiineae</taxon>
        <taxon>Mycenaceae</taxon>
        <taxon>Mycena</taxon>
    </lineage>
</organism>
<feature type="domain" description="DUF6535" evidence="3">
    <location>
        <begin position="27"/>
        <end position="203"/>
    </location>
</feature>
<evidence type="ECO:0000256" key="2">
    <source>
        <dbReference type="SAM" id="Phobius"/>
    </source>
</evidence>
<dbReference type="InterPro" id="IPR045338">
    <property type="entry name" value="DUF6535"/>
</dbReference>
<feature type="transmembrane region" description="Helical" evidence="2">
    <location>
        <begin position="121"/>
        <end position="140"/>
    </location>
</feature>
<keyword evidence="2" id="KW-0812">Transmembrane</keyword>
<proteinExistence type="predicted"/>
<feature type="transmembrane region" description="Helical" evidence="2">
    <location>
        <begin position="51"/>
        <end position="68"/>
    </location>
</feature>
<comment type="caution">
    <text evidence="4">The sequence shown here is derived from an EMBL/GenBank/DDBJ whole genome shotgun (WGS) entry which is preliminary data.</text>
</comment>
<dbReference type="Proteomes" id="UP000620124">
    <property type="component" value="Unassembled WGS sequence"/>
</dbReference>
<feature type="region of interest" description="Disordered" evidence="1">
    <location>
        <begin position="946"/>
        <end position="975"/>
    </location>
</feature>
<dbReference type="EMBL" id="JACAZI010000014">
    <property type="protein sequence ID" value="KAF7344936.1"/>
    <property type="molecule type" value="Genomic_DNA"/>
</dbReference>
<dbReference type="OrthoDB" id="2927123at2759"/>
<gene>
    <name evidence="4" type="ORF">MVEN_01656200</name>
</gene>